<gene>
    <name evidence="7" type="ORF">HCG48_16515</name>
</gene>
<proteinExistence type="predicted"/>
<keyword evidence="5 6" id="KW-0472">Membrane</keyword>
<dbReference type="AlphaFoldDB" id="A0A6H1U0Q8"/>
<evidence type="ECO:0000313" key="8">
    <source>
        <dbReference type="Proteomes" id="UP000500857"/>
    </source>
</evidence>
<name>A0A6H1U0Q8_9CYAN</name>
<dbReference type="PANTHER" id="PTHR30250">
    <property type="entry name" value="PST FAMILY PREDICTED COLANIC ACID TRANSPORTER"/>
    <property type="match status" value="1"/>
</dbReference>
<dbReference type="InterPro" id="IPR002797">
    <property type="entry name" value="Polysacc_synth"/>
</dbReference>
<feature type="transmembrane region" description="Helical" evidence="6">
    <location>
        <begin position="213"/>
        <end position="230"/>
    </location>
</feature>
<feature type="transmembrane region" description="Helical" evidence="6">
    <location>
        <begin position="171"/>
        <end position="192"/>
    </location>
</feature>
<evidence type="ECO:0000256" key="4">
    <source>
        <dbReference type="ARBA" id="ARBA00022989"/>
    </source>
</evidence>
<comment type="subcellular location">
    <subcellularLocation>
        <location evidence="1">Cell membrane</location>
        <topology evidence="1">Multi-pass membrane protein</topology>
    </subcellularLocation>
</comment>
<dbReference type="RefSeq" id="WP_168570138.1">
    <property type="nucleotide sequence ID" value="NZ_CP051167.1"/>
</dbReference>
<accession>A0A6H1U0Q8</accession>
<evidence type="ECO:0000256" key="1">
    <source>
        <dbReference type="ARBA" id="ARBA00004651"/>
    </source>
</evidence>
<evidence type="ECO:0000313" key="7">
    <source>
        <dbReference type="EMBL" id="QIZ71987.1"/>
    </source>
</evidence>
<dbReference type="GO" id="GO:0005886">
    <property type="term" value="C:plasma membrane"/>
    <property type="evidence" value="ECO:0007669"/>
    <property type="project" value="UniProtKB-SubCell"/>
</dbReference>
<sequence>MKHLLSRFNWSYLYAILGEGTLALTFVLYVLLARVLGPETYEIFAAAVALGAILSLFMQFGFPTLINREVAANPIEGSKLTVEFLLIQLIFAAIVAIALWPVAKTLGFEGKGAIVCYLVLLSEVDRGVKMTLRSVLRGKGWFRTETISVAIERSAVVVVALFVLFQTKNLIWVVTSIVIVRSLDIIGLFWFLSSKTRIYSRLSLKQFQQSIRRASPFAVSGILWILYYQVDVVMLKAIGAVGQAGFYSAAYRVMEIFSALPRAVFYVIFTQLTRCHANTPQELPQEIYKTTRLLLLVVFPAILMAGFAQKILINLLYGDRYSASVDSLAILIPSISINMFATLAERLLQATGREKSLPPLLLTTAIVNLGINAILIPFLGGRGAAIATLLSELILCILGLILIGRMGYKQLAKNMILLVAIALLMASIPSFMLYQIISVSVGAIVLFLGAIALVVRMRPRYFVGHSPSGEVSS</sequence>
<evidence type="ECO:0000256" key="2">
    <source>
        <dbReference type="ARBA" id="ARBA00022475"/>
    </source>
</evidence>
<keyword evidence="2" id="KW-1003">Cell membrane</keyword>
<feature type="transmembrane region" description="Helical" evidence="6">
    <location>
        <begin position="293"/>
        <end position="316"/>
    </location>
</feature>
<evidence type="ECO:0000256" key="5">
    <source>
        <dbReference type="ARBA" id="ARBA00023136"/>
    </source>
</evidence>
<feature type="transmembrane region" description="Helical" evidence="6">
    <location>
        <begin position="328"/>
        <end position="348"/>
    </location>
</feature>
<feature type="transmembrane region" description="Helical" evidence="6">
    <location>
        <begin position="250"/>
        <end position="272"/>
    </location>
</feature>
<dbReference type="InterPro" id="IPR050833">
    <property type="entry name" value="Poly_Biosynth_Transport"/>
</dbReference>
<dbReference type="EMBL" id="CP051167">
    <property type="protein sequence ID" value="QIZ71987.1"/>
    <property type="molecule type" value="Genomic_DNA"/>
</dbReference>
<dbReference type="Pfam" id="PF01943">
    <property type="entry name" value="Polysacc_synt"/>
    <property type="match status" value="1"/>
</dbReference>
<evidence type="ECO:0000256" key="6">
    <source>
        <dbReference type="SAM" id="Phobius"/>
    </source>
</evidence>
<dbReference type="CDD" id="cd13128">
    <property type="entry name" value="MATE_Wzx_like"/>
    <property type="match status" value="1"/>
</dbReference>
<feature type="transmembrane region" description="Helical" evidence="6">
    <location>
        <begin position="434"/>
        <end position="455"/>
    </location>
</feature>
<keyword evidence="4 6" id="KW-1133">Transmembrane helix</keyword>
<feature type="transmembrane region" description="Helical" evidence="6">
    <location>
        <begin position="360"/>
        <end position="379"/>
    </location>
</feature>
<protein>
    <submittedName>
        <fullName evidence="7">Flippase</fullName>
    </submittedName>
</protein>
<organism evidence="7 8">
    <name type="scientific">Oxynema aestuarii AP17</name>
    <dbReference type="NCBI Taxonomy" id="2064643"/>
    <lineage>
        <taxon>Bacteria</taxon>
        <taxon>Bacillati</taxon>
        <taxon>Cyanobacteriota</taxon>
        <taxon>Cyanophyceae</taxon>
        <taxon>Oscillatoriophycideae</taxon>
        <taxon>Oscillatoriales</taxon>
        <taxon>Oscillatoriaceae</taxon>
        <taxon>Oxynema</taxon>
        <taxon>Oxynema aestuarii</taxon>
    </lineage>
</organism>
<feature type="transmembrane region" description="Helical" evidence="6">
    <location>
        <begin position="146"/>
        <end position="165"/>
    </location>
</feature>
<dbReference type="PANTHER" id="PTHR30250:SF11">
    <property type="entry name" value="O-ANTIGEN TRANSPORTER-RELATED"/>
    <property type="match status" value="1"/>
</dbReference>
<feature type="transmembrane region" description="Helical" evidence="6">
    <location>
        <begin position="82"/>
        <end position="102"/>
    </location>
</feature>
<dbReference type="KEGG" id="oxy:HCG48_16515"/>
<keyword evidence="3 6" id="KW-0812">Transmembrane</keyword>
<feature type="transmembrane region" description="Helical" evidence="6">
    <location>
        <begin position="43"/>
        <end position="62"/>
    </location>
</feature>
<feature type="transmembrane region" description="Helical" evidence="6">
    <location>
        <begin position="411"/>
        <end position="428"/>
    </location>
</feature>
<feature type="transmembrane region" description="Helical" evidence="6">
    <location>
        <begin position="12"/>
        <end position="31"/>
    </location>
</feature>
<keyword evidence="8" id="KW-1185">Reference proteome</keyword>
<evidence type="ECO:0000256" key="3">
    <source>
        <dbReference type="ARBA" id="ARBA00022692"/>
    </source>
</evidence>
<reference evidence="7 8" key="1">
    <citation type="submission" date="2020-04" db="EMBL/GenBank/DDBJ databases">
        <authorList>
            <person name="Basu S."/>
            <person name="Maruthanayagam V."/>
            <person name="Chakraborty S."/>
            <person name="Pramanik A."/>
            <person name="Mukherjee J."/>
            <person name="Brink B."/>
        </authorList>
    </citation>
    <scope>NUCLEOTIDE SEQUENCE [LARGE SCALE GENOMIC DNA]</scope>
    <source>
        <strain evidence="7 8">AP17</strain>
    </source>
</reference>
<dbReference type="Proteomes" id="UP000500857">
    <property type="component" value="Chromosome"/>
</dbReference>
<feature type="transmembrane region" description="Helical" evidence="6">
    <location>
        <begin position="385"/>
        <end position="404"/>
    </location>
</feature>